<comment type="caution">
    <text evidence="1">The sequence shown here is derived from an EMBL/GenBank/DDBJ whole genome shotgun (WGS) entry which is preliminary data.</text>
</comment>
<dbReference type="EMBL" id="JARKHS020006497">
    <property type="protein sequence ID" value="KAK8782601.1"/>
    <property type="molecule type" value="Genomic_DNA"/>
</dbReference>
<reference evidence="1 3" key="1">
    <citation type="journal article" date="2023" name="Arcadia Sci">
        <title>De novo assembly of a long-read Amblyomma americanum tick genome.</title>
        <authorList>
            <person name="Chou S."/>
            <person name="Poskanzer K.E."/>
            <person name="Rollins M."/>
            <person name="Thuy-Boun P.S."/>
        </authorList>
    </citation>
    <scope>NUCLEOTIDE SEQUENCE [LARGE SCALE GENOMIC DNA]</scope>
    <source>
        <strain evidence="1">F_SG_1</strain>
        <tissue evidence="1">Salivary glands</tissue>
    </source>
</reference>
<dbReference type="Proteomes" id="UP001321473">
    <property type="component" value="Unassembled WGS sequence"/>
</dbReference>
<evidence type="ECO:0000313" key="2">
    <source>
        <dbReference type="EMBL" id="KAK8782601.1"/>
    </source>
</evidence>
<dbReference type="Gene3D" id="2.60.40.10">
    <property type="entry name" value="Immunoglobulins"/>
    <property type="match status" value="1"/>
</dbReference>
<reference evidence="1" key="2">
    <citation type="submission" date="2023-03" db="EMBL/GenBank/DDBJ databases">
        <authorList>
            <person name="Thuy-Boun P."/>
        </authorList>
    </citation>
    <scope>NUCLEOTIDE SEQUENCE</scope>
    <source>
        <strain evidence="1">F_SG_1</strain>
        <tissue evidence="1">Salivary glands</tissue>
    </source>
</reference>
<keyword evidence="3" id="KW-1185">Reference proteome</keyword>
<dbReference type="AlphaFoldDB" id="A0AAQ4EEA0"/>
<dbReference type="InterPro" id="IPR036179">
    <property type="entry name" value="Ig-like_dom_sf"/>
</dbReference>
<reference evidence="1" key="3">
    <citation type="submission" date="2024-02" db="EMBL/GenBank/DDBJ databases">
        <authorList>
            <person name="Mcdaniel E.A."/>
            <person name="Celebi F.M."/>
            <person name="Reiter T."/>
            <person name="Weiss E.C."/>
            <person name="Chou S."/>
        </authorList>
    </citation>
    <scope>NUCLEOTIDE SEQUENCE</scope>
    <source>
        <strain evidence="1">F_SG_1</strain>
        <tissue evidence="1">Salivary glands</tissue>
    </source>
</reference>
<gene>
    <name evidence="1" type="ORF">V5799_012492</name>
    <name evidence="2" type="ORF">V5799_016058</name>
</gene>
<sequence>MTGPRLIKEEVTPQDSGFYQCRAENRAGATYANITIYAASASVLLHAGEKIVIVEYCKFGNLRHYLLRHRERFINQMNSETGRVDPDICYSPKSPTSASPGFRSASAAFAI</sequence>
<protein>
    <submittedName>
        <fullName evidence="1">Uncharacterized protein</fullName>
    </submittedName>
</protein>
<dbReference type="EMBL" id="JARKHS020017472">
    <property type="protein sequence ID" value="KAK8772974.1"/>
    <property type="molecule type" value="Genomic_DNA"/>
</dbReference>
<dbReference type="InterPro" id="IPR013783">
    <property type="entry name" value="Ig-like_fold"/>
</dbReference>
<accession>A0AAQ4EEA0</accession>
<name>A0AAQ4EEA0_AMBAM</name>
<organism evidence="1 3">
    <name type="scientific">Amblyomma americanum</name>
    <name type="common">Lone star tick</name>
    <dbReference type="NCBI Taxonomy" id="6943"/>
    <lineage>
        <taxon>Eukaryota</taxon>
        <taxon>Metazoa</taxon>
        <taxon>Ecdysozoa</taxon>
        <taxon>Arthropoda</taxon>
        <taxon>Chelicerata</taxon>
        <taxon>Arachnida</taxon>
        <taxon>Acari</taxon>
        <taxon>Parasitiformes</taxon>
        <taxon>Ixodida</taxon>
        <taxon>Ixodoidea</taxon>
        <taxon>Ixodidae</taxon>
        <taxon>Amblyomminae</taxon>
        <taxon>Amblyomma</taxon>
    </lineage>
</organism>
<dbReference type="SUPFAM" id="SSF48726">
    <property type="entry name" value="Immunoglobulin"/>
    <property type="match status" value="1"/>
</dbReference>
<proteinExistence type="predicted"/>
<evidence type="ECO:0000313" key="3">
    <source>
        <dbReference type="Proteomes" id="UP001321473"/>
    </source>
</evidence>
<evidence type="ECO:0000313" key="1">
    <source>
        <dbReference type="EMBL" id="KAK8772974.1"/>
    </source>
</evidence>